<evidence type="ECO:0000313" key="1">
    <source>
        <dbReference type="EMBL" id="ASU33499.1"/>
    </source>
</evidence>
<gene>
    <name evidence="1" type="ORF">MuYL_1601</name>
</gene>
<dbReference type="Proteomes" id="UP000215002">
    <property type="component" value="Chromosome"/>
</dbReference>
<reference evidence="1 2" key="1">
    <citation type="submission" date="2017-08" db="EMBL/GenBank/DDBJ databases">
        <title>Complete genome sequence of Mucilaginibacter sp. strain BJC16-A31.</title>
        <authorList>
            <consortium name="Henan University of Science and Technology"/>
            <person name="You X."/>
        </authorList>
    </citation>
    <scope>NUCLEOTIDE SEQUENCE [LARGE SCALE GENOMIC DNA]</scope>
    <source>
        <strain evidence="1 2">BJC16-A31</strain>
    </source>
</reference>
<organism evidence="1 2">
    <name type="scientific">Mucilaginibacter xinganensis</name>
    <dbReference type="NCBI Taxonomy" id="1234841"/>
    <lineage>
        <taxon>Bacteria</taxon>
        <taxon>Pseudomonadati</taxon>
        <taxon>Bacteroidota</taxon>
        <taxon>Sphingobacteriia</taxon>
        <taxon>Sphingobacteriales</taxon>
        <taxon>Sphingobacteriaceae</taxon>
        <taxon>Mucilaginibacter</taxon>
    </lineage>
</organism>
<sequence>MPVERNAKALQYIKPELEIIIKKLNHLRGLWSNAFKLLTNSVTIPGYGSYPCK</sequence>
<protein>
    <submittedName>
        <fullName evidence="1">Uncharacterized protein</fullName>
    </submittedName>
</protein>
<keyword evidence="2" id="KW-1185">Reference proteome</keyword>
<dbReference type="AlphaFoldDB" id="A0A223NUC2"/>
<dbReference type="EMBL" id="CP022743">
    <property type="protein sequence ID" value="ASU33499.1"/>
    <property type="molecule type" value="Genomic_DNA"/>
</dbReference>
<name>A0A223NUC2_9SPHI</name>
<dbReference type="KEGG" id="muc:MuYL_1601"/>
<evidence type="ECO:0000313" key="2">
    <source>
        <dbReference type="Proteomes" id="UP000215002"/>
    </source>
</evidence>
<accession>A0A223NUC2</accession>
<proteinExistence type="predicted"/>